<sequence length="273" mass="28618">MTDRLATEAGDEDGPPSGAVLGAPCWVSLAAHDLAATRAFYEAVLGWEFRPGRLGDGFAVAMSDGRPVAGIGAMAPTLAVAAAWLPYFGVADPDETASRVRERGGTVGVGPIPFPLGRAALLADSSGAAFGIWSGHLVRDWSGWHQDAQVGLRLVTRNAFDAAIFYGEVLGWTRPGGCDVRYENEEVVLVCGGLAMARITSGAVEAAPDPDVRPHWEVRFTVDDVAECTRAALKRDGTVTGEWADEAGHWATVRDAQGAQFTVFEPGGGPLAG</sequence>
<dbReference type="PROSITE" id="PS51819">
    <property type="entry name" value="VOC"/>
    <property type="match status" value="1"/>
</dbReference>
<dbReference type="InterPro" id="IPR004360">
    <property type="entry name" value="Glyas_Fos-R_dOase_dom"/>
</dbReference>
<dbReference type="InterPro" id="IPR037523">
    <property type="entry name" value="VOC_core"/>
</dbReference>
<dbReference type="Gene3D" id="3.10.180.10">
    <property type="entry name" value="2,3-Dihydroxybiphenyl 1,2-Dioxygenase, domain 1"/>
    <property type="match status" value="2"/>
</dbReference>
<dbReference type="InterPro" id="IPR029068">
    <property type="entry name" value="Glyas_Bleomycin-R_OHBP_Dase"/>
</dbReference>
<gene>
    <name evidence="2" type="ORF">OHU69_05815</name>
</gene>
<dbReference type="AlphaFoldDB" id="A0AAU1U109"/>
<name>A0AAU1U109_9ACTN</name>
<feature type="domain" description="VOC" evidence="1">
    <location>
        <begin position="23"/>
        <end position="135"/>
    </location>
</feature>
<dbReference type="PANTHER" id="PTHR33993">
    <property type="entry name" value="GLYOXALASE-RELATED"/>
    <property type="match status" value="1"/>
</dbReference>
<evidence type="ECO:0000313" key="2">
    <source>
        <dbReference type="EMBL" id="WTS10626.1"/>
    </source>
</evidence>
<dbReference type="Pfam" id="PF00903">
    <property type="entry name" value="Glyoxalase"/>
    <property type="match status" value="1"/>
</dbReference>
<accession>A0AAU1U109</accession>
<reference evidence="2" key="1">
    <citation type="submission" date="2022-10" db="EMBL/GenBank/DDBJ databases">
        <title>The complete genomes of actinobacterial strains from the NBC collection.</title>
        <authorList>
            <person name="Joergensen T.S."/>
            <person name="Alvarez Arevalo M."/>
            <person name="Sterndorff E.B."/>
            <person name="Faurdal D."/>
            <person name="Vuksanovic O."/>
            <person name="Mourched A.-S."/>
            <person name="Charusanti P."/>
            <person name="Shaw S."/>
            <person name="Blin K."/>
            <person name="Weber T."/>
        </authorList>
    </citation>
    <scope>NUCLEOTIDE SEQUENCE</scope>
    <source>
        <strain evidence="2">NBC_00119</strain>
    </source>
</reference>
<protein>
    <submittedName>
        <fullName evidence="2">VOC family protein</fullName>
    </submittedName>
</protein>
<organism evidence="2">
    <name type="scientific">Streptomyces sp. NBC_00119</name>
    <dbReference type="NCBI Taxonomy" id="2975659"/>
    <lineage>
        <taxon>Bacteria</taxon>
        <taxon>Bacillati</taxon>
        <taxon>Actinomycetota</taxon>
        <taxon>Actinomycetes</taxon>
        <taxon>Kitasatosporales</taxon>
        <taxon>Streptomycetaceae</taxon>
        <taxon>Streptomyces</taxon>
    </lineage>
</organism>
<proteinExistence type="predicted"/>
<evidence type="ECO:0000259" key="1">
    <source>
        <dbReference type="PROSITE" id="PS51819"/>
    </source>
</evidence>
<dbReference type="CDD" id="cd07247">
    <property type="entry name" value="SgaA_N_like"/>
    <property type="match status" value="1"/>
</dbReference>
<dbReference type="PANTHER" id="PTHR33993:SF10">
    <property type="entry name" value="CONSERVED PROTEIN"/>
    <property type="match status" value="1"/>
</dbReference>
<dbReference type="SUPFAM" id="SSF54593">
    <property type="entry name" value="Glyoxalase/Bleomycin resistance protein/Dihydroxybiphenyl dioxygenase"/>
    <property type="match status" value="2"/>
</dbReference>
<dbReference type="EMBL" id="CP108195">
    <property type="protein sequence ID" value="WTS10626.1"/>
    <property type="molecule type" value="Genomic_DNA"/>
</dbReference>
<dbReference type="InterPro" id="IPR052164">
    <property type="entry name" value="Anthracycline_SecMetBiosynth"/>
</dbReference>